<feature type="compositionally biased region" description="Low complexity" evidence="2">
    <location>
        <begin position="588"/>
        <end position="597"/>
    </location>
</feature>
<dbReference type="Pfam" id="PF05954">
    <property type="entry name" value="Phage_GPD"/>
    <property type="match status" value="1"/>
</dbReference>
<sequence length="615" mass="69816">MNRMITVHTSLDDTPFFFQSLTGKEALSSLYTFHVDVLCEAQPVDPKKLLGQTLTVGCYQTPLTPPRYLSGIMTRVEVKGRDSNDRYDRYTLTVKPALWYLGQGRDCRIWQEKSVPDIITTLLREQNIAFENRLSWDYRCWEYCVQYQESDFDFISRLMEHEGIYYYFLHDNGKHTLVLADAPEQHEVLSGFATFPCIDETASDVSELGIAHWRVSETMSASLYLTDDYDFRRPRANLLQARQNPAPDGQQEAVVFDWPGRYTRHDDGAFYGRIRQQELACAQAQMSGETPSLGMAPGHAFTLTRAARPEDNRTYIVSGAEYFFSEAGYYSQDDEEATPVHRTVFTAHPAALSWRPARQTAWPRTYGPQTAEVVGPQGQTIWTDEYGRIKLRFRWDRHNAPGNDQAACWVRVSSAWAGWGYGSLQVPRVGEEVIVDFINGDPDRPIVTGRVYNQDSMPPWDLPADATKMGFMTRSAGGTPENGSFLVFDDAPGRETFDMHAERDMSMSTERDLTVNIEGARTTRVKGEDRYTFDDSQRVRIAKGRQVDIAAGGDNREVTGDSTTTLHGKQTVIIDGELVEEYRDGQTTTLTAGGQTLEDTRRWPNDNHQRGWSVH</sequence>
<comment type="similarity">
    <text evidence="1">Belongs to the VgrG protein family.</text>
</comment>
<feature type="domain" description="Gp5/Type VI secretion system Vgr protein OB-fold" evidence="3">
    <location>
        <begin position="385"/>
        <end position="452"/>
    </location>
</feature>
<dbReference type="PANTHER" id="PTHR32305:SF11">
    <property type="entry name" value="TYPE VI SECRETION SYSTEM SPIKE PROTEIN VGRG3"/>
    <property type="match status" value="1"/>
</dbReference>
<dbReference type="Gene3D" id="2.30.110.50">
    <property type="match status" value="1"/>
</dbReference>
<dbReference type="NCBIfam" id="TIGR03361">
    <property type="entry name" value="VI_Rhs_Vgr"/>
    <property type="match status" value="1"/>
</dbReference>
<dbReference type="InterPro" id="IPR006531">
    <property type="entry name" value="Gp5/Vgr_OB"/>
</dbReference>
<name>A0A379Y1B8_SERMA</name>
<accession>A0A379Y1B8</accession>
<dbReference type="PANTHER" id="PTHR32305">
    <property type="match status" value="1"/>
</dbReference>
<dbReference type="InterPro" id="IPR054030">
    <property type="entry name" value="Gp5_Vgr_C"/>
</dbReference>
<protein>
    <submittedName>
        <fullName evidence="5">Uncharacterized protein conserved in bacteria</fullName>
    </submittedName>
</protein>
<feature type="region of interest" description="Disordered" evidence="2">
    <location>
        <begin position="588"/>
        <end position="615"/>
    </location>
</feature>
<dbReference type="InterPro" id="IPR006533">
    <property type="entry name" value="T6SS_Vgr_RhsGE"/>
</dbReference>
<dbReference type="Pfam" id="PF22178">
    <property type="entry name" value="Gp5_trimer_C"/>
    <property type="match status" value="1"/>
</dbReference>
<dbReference type="Pfam" id="PF04717">
    <property type="entry name" value="Phage_base_V"/>
    <property type="match status" value="1"/>
</dbReference>
<evidence type="ECO:0000259" key="3">
    <source>
        <dbReference type="Pfam" id="PF04717"/>
    </source>
</evidence>
<dbReference type="NCBIfam" id="TIGR01646">
    <property type="entry name" value="vgr_GE"/>
    <property type="match status" value="1"/>
</dbReference>
<dbReference type="AlphaFoldDB" id="A0A379Y1B8"/>
<evidence type="ECO:0000256" key="1">
    <source>
        <dbReference type="ARBA" id="ARBA00005558"/>
    </source>
</evidence>
<dbReference type="Proteomes" id="UP000254765">
    <property type="component" value="Unassembled WGS sequence"/>
</dbReference>
<organism evidence="5 6">
    <name type="scientific">Serratia marcescens</name>
    <dbReference type="NCBI Taxonomy" id="615"/>
    <lineage>
        <taxon>Bacteria</taxon>
        <taxon>Pseudomonadati</taxon>
        <taxon>Pseudomonadota</taxon>
        <taxon>Gammaproteobacteria</taxon>
        <taxon>Enterobacterales</taxon>
        <taxon>Yersiniaceae</taxon>
        <taxon>Serratia</taxon>
    </lineage>
</organism>
<feature type="compositionally biased region" description="Basic and acidic residues" evidence="2">
    <location>
        <begin position="598"/>
        <end position="609"/>
    </location>
</feature>
<evidence type="ECO:0000313" key="6">
    <source>
        <dbReference type="Proteomes" id="UP000254765"/>
    </source>
</evidence>
<dbReference type="SUPFAM" id="SSF69279">
    <property type="entry name" value="Phage tail proteins"/>
    <property type="match status" value="2"/>
</dbReference>
<dbReference type="EMBL" id="UGYK01000002">
    <property type="protein sequence ID" value="SUI39442.1"/>
    <property type="molecule type" value="Genomic_DNA"/>
</dbReference>
<dbReference type="InterPro" id="IPR037026">
    <property type="entry name" value="Vgr_OB-fold_dom_sf"/>
</dbReference>
<evidence type="ECO:0000313" key="5">
    <source>
        <dbReference type="EMBL" id="SUI39442.1"/>
    </source>
</evidence>
<dbReference type="Gene3D" id="4.10.220.110">
    <property type="match status" value="1"/>
</dbReference>
<gene>
    <name evidence="5" type="ORF">NCTC10211_00368</name>
</gene>
<dbReference type="SUPFAM" id="SSF69255">
    <property type="entry name" value="gp5 N-terminal domain-like"/>
    <property type="match status" value="1"/>
</dbReference>
<evidence type="ECO:0000256" key="2">
    <source>
        <dbReference type="SAM" id="MobiDB-lite"/>
    </source>
</evidence>
<dbReference type="InterPro" id="IPR050708">
    <property type="entry name" value="T6SS_VgrG/RHS"/>
</dbReference>
<dbReference type="Gene3D" id="2.40.50.230">
    <property type="entry name" value="Gp5 N-terminal domain"/>
    <property type="match status" value="1"/>
</dbReference>
<proteinExistence type="inferred from homology"/>
<dbReference type="InterPro" id="IPR017847">
    <property type="entry name" value="T6SS_RhsGE_Vgr_subset"/>
</dbReference>
<reference evidence="5 6" key="1">
    <citation type="submission" date="2018-06" db="EMBL/GenBank/DDBJ databases">
        <authorList>
            <consortium name="Pathogen Informatics"/>
            <person name="Doyle S."/>
        </authorList>
    </citation>
    <scope>NUCLEOTIDE SEQUENCE [LARGE SCALE GENOMIC DNA]</scope>
    <source>
        <strain evidence="5 6">NCTC10211</strain>
    </source>
</reference>
<feature type="domain" description="Gp5/Type VI secretion system Vgr C-terminal trimerisation" evidence="4">
    <location>
        <begin position="469"/>
        <end position="576"/>
    </location>
</feature>
<dbReference type="SUPFAM" id="SSF69349">
    <property type="entry name" value="Phage fibre proteins"/>
    <property type="match status" value="1"/>
</dbReference>
<evidence type="ECO:0000259" key="4">
    <source>
        <dbReference type="Pfam" id="PF22178"/>
    </source>
</evidence>
<dbReference type="Gene3D" id="3.55.50.10">
    <property type="entry name" value="Baseplate protein-like domains"/>
    <property type="match status" value="1"/>
</dbReference>